<feature type="compositionally biased region" description="Polar residues" evidence="1">
    <location>
        <begin position="149"/>
        <end position="159"/>
    </location>
</feature>
<feature type="region of interest" description="Disordered" evidence="1">
    <location>
        <begin position="31"/>
        <end position="51"/>
    </location>
</feature>
<dbReference type="PANTHER" id="PTHR47042">
    <property type="entry name" value="C2 DOMAIN-CONTAINING PROTEIN-LIKE"/>
    <property type="match status" value="1"/>
</dbReference>
<dbReference type="InterPro" id="IPR052847">
    <property type="entry name" value="Ext_Synaptotagmin/KAHRP-like"/>
</dbReference>
<name>A0A314XWJ0_PRUYE</name>
<evidence type="ECO:0000313" key="3">
    <source>
        <dbReference type="Proteomes" id="UP000250321"/>
    </source>
</evidence>
<feature type="region of interest" description="Disordered" evidence="1">
    <location>
        <begin position="72"/>
        <end position="128"/>
    </location>
</feature>
<dbReference type="STRING" id="2094558.A0A314XWJ0"/>
<feature type="region of interest" description="Disordered" evidence="1">
    <location>
        <begin position="140"/>
        <end position="159"/>
    </location>
</feature>
<reference evidence="2 3" key="1">
    <citation type="submission" date="2018-02" db="EMBL/GenBank/DDBJ databases">
        <title>Draft genome of wild Prunus yedoensis var. nudiflora.</title>
        <authorList>
            <person name="Baek S."/>
            <person name="Kim J.-H."/>
            <person name="Choi K."/>
            <person name="Kim G.-B."/>
            <person name="Cho A."/>
            <person name="Jang H."/>
            <person name="Shin C.-H."/>
            <person name="Yu H.-J."/>
            <person name="Mun J.-H."/>
        </authorList>
    </citation>
    <scope>NUCLEOTIDE SEQUENCE [LARGE SCALE GENOMIC DNA]</scope>
    <source>
        <strain evidence="3">cv. Jeju island</strain>
        <tissue evidence="2">Leaf</tissue>
    </source>
</reference>
<accession>A0A314XWJ0</accession>
<comment type="caution">
    <text evidence="2">The sequence shown here is derived from an EMBL/GenBank/DDBJ whole genome shotgun (WGS) entry which is preliminary data.</text>
</comment>
<dbReference type="AlphaFoldDB" id="A0A314XWJ0"/>
<organism evidence="2 3">
    <name type="scientific">Prunus yedoensis var. nudiflora</name>
    <dbReference type="NCBI Taxonomy" id="2094558"/>
    <lineage>
        <taxon>Eukaryota</taxon>
        <taxon>Viridiplantae</taxon>
        <taxon>Streptophyta</taxon>
        <taxon>Embryophyta</taxon>
        <taxon>Tracheophyta</taxon>
        <taxon>Spermatophyta</taxon>
        <taxon>Magnoliopsida</taxon>
        <taxon>eudicotyledons</taxon>
        <taxon>Gunneridae</taxon>
        <taxon>Pentapetalae</taxon>
        <taxon>rosids</taxon>
        <taxon>fabids</taxon>
        <taxon>Rosales</taxon>
        <taxon>Rosaceae</taxon>
        <taxon>Amygdaloideae</taxon>
        <taxon>Amygdaleae</taxon>
        <taxon>Prunus</taxon>
    </lineage>
</organism>
<dbReference type="EMBL" id="PJQY01002201">
    <property type="protein sequence ID" value="PQP95703.1"/>
    <property type="molecule type" value="Genomic_DNA"/>
</dbReference>
<gene>
    <name evidence="2" type="ORF">Pyn_12996</name>
</gene>
<evidence type="ECO:0000313" key="2">
    <source>
        <dbReference type="EMBL" id="PQP95703.1"/>
    </source>
</evidence>
<dbReference type="PANTHER" id="PTHR47042:SF4">
    <property type="entry name" value="OS02G0313700 PROTEIN"/>
    <property type="match status" value="1"/>
</dbReference>
<feature type="compositionally biased region" description="Polar residues" evidence="1">
    <location>
        <begin position="101"/>
        <end position="119"/>
    </location>
</feature>
<proteinExistence type="predicted"/>
<dbReference type="Proteomes" id="UP000250321">
    <property type="component" value="Unassembled WGS sequence"/>
</dbReference>
<sequence length="176" mass="19708">MYHKLECRGDDCPDVHKMLDVEDKRNSFANETANKSSFSSVSSKKSPRVANHFEPIDIEGQKETGIWVHHPGSEVSQTWEARKGKSRRLNTQIHGEANGTDGRSSVASGIQVNDGNSTDEIPEDRRPMASFGRGLHKIFHRNSKKEDNSSSFTEGVQTPHVNLRAINDVYTKMNSQ</sequence>
<keyword evidence="3" id="KW-1185">Reference proteome</keyword>
<feature type="compositionally biased region" description="Low complexity" evidence="1">
    <location>
        <begin position="35"/>
        <end position="44"/>
    </location>
</feature>
<evidence type="ECO:0000256" key="1">
    <source>
        <dbReference type="SAM" id="MobiDB-lite"/>
    </source>
</evidence>
<protein>
    <submittedName>
        <fullName evidence="2">Uncharacterized protein</fullName>
    </submittedName>
</protein>
<dbReference type="OrthoDB" id="270970at2759"/>